<dbReference type="AlphaFoldDB" id="I7LAX6"/>
<evidence type="ECO:0000259" key="2">
    <source>
        <dbReference type="Pfam" id="PF13240"/>
    </source>
</evidence>
<dbReference type="InterPro" id="IPR026870">
    <property type="entry name" value="Zinc_ribbon_dom"/>
</dbReference>
<organism evidence="4 5">
    <name type="scientific">Lactobacillus pasteurii DSM 23907 = CRBIP 24.76</name>
    <dbReference type="NCBI Taxonomy" id="1423790"/>
    <lineage>
        <taxon>Bacteria</taxon>
        <taxon>Bacillati</taxon>
        <taxon>Bacillota</taxon>
        <taxon>Bacilli</taxon>
        <taxon>Lactobacillales</taxon>
        <taxon>Lactobacillaceae</taxon>
        <taxon>Lactobacillus</taxon>
    </lineage>
</organism>
<dbReference type="PANTHER" id="PTHR40038">
    <property type="entry name" value="MEMBRANE-ASSOCIATED PROTEIN TCAA"/>
    <property type="match status" value="1"/>
</dbReference>
<dbReference type="Pfam" id="PF13240">
    <property type="entry name" value="Zn_Ribbon_1"/>
    <property type="match status" value="1"/>
</dbReference>
<dbReference type="PATRIC" id="fig|1423790.3.peg.638"/>
<keyword evidence="1" id="KW-0812">Transmembrane</keyword>
<dbReference type="PANTHER" id="PTHR40038:SF1">
    <property type="entry name" value="MEMBRANE-ASSOCIATED PROTEIN TCAA"/>
    <property type="match status" value="1"/>
</dbReference>
<accession>I7LAX6</accession>
<feature type="transmembrane region" description="Helical" evidence="1">
    <location>
        <begin position="51"/>
        <end position="70"/>
    </location>
</feature>
<evidence type="ECO:0000313" key="5">
    <source>
        <dbReference type="Proteomes" id="UP000009311"/>
    </source>
</evidence>
<dbReference type="InterPro" id="IPR054530">
    <property type="entry name" value="TcaA_4th"/>
</dbReference>
<evidence type="ECO:0000256" key="1">
    <source>
        <dbReference type="SAM" id="Phobius"/>
    </source>
</evidence>
<gene>
    <name evidence="4" type="ORF">BN53_02980</name>
</gene>
<protein>
    <submittedName>
        <fullName evidence="4">Uncharacterized protein</fullName>
    </submittedName>
</protein>
<evidence type="ECO:0000259" key="3">
    <source>
        <dbReference type="Pfam" id="PF22820"/>
    </source>
</evidence>
<dbReference type="eggNOG" id="COG4640">
    <property type="taxonomic scope" value="Bacteria"/>
</dbReference>
<sequence>MAENKFCPNCGTAVKATDKFCPKCGNKLIVNKPAPVKQVKPRKPLPKKTKISLAVVAAVLLVLLGLYNWGKSEFSRQKQVDAIISAIKDPAKDLTPYVEIDDSKASVNTQKLKSIQSYYEKNKTQANMLASPTNTTIVASGHKWLFYPKYVLKLDTYSPKVISNHANSIIYLDGQKIGSMVKDSEGYSKTLSHVIPGEHKLTVQFEANGKTLTSKRTVDIWSNESINLGIETISFTVQSVPNGIVYLNNEKVGKLDAKGIKIFKDYPTNMELNLYVASTFNKQRIRSQRVENLTSTIRNEEYSSYPDLDTLGSEEASDTVYEQDGEIYVTPIWAGMITEDDAQEILEDAFEDPLEEDFVGGSSNKDYQILKKQYDAWNDNDKLDDVSVEVKIKRIRPAGDNYSSVDYQLIYHYEYEDSEKTQTYNYENAIFHYEDDEQKLQLFGKKQ</sequence>
<feature type="domain" description="Zinc-ribbon" evidence="2">
    <location>
        <begin position="6"/>
        <end position="28"/>
    </location>
</feature>
<feature type="domain" description="TcaA 4th" evidence="3">
    <location>
        <begin position="234"/>
        <end position="293"/>
    </location>
</feature>
<dbReference type="Pfam" id="PF22820">
    <property type="entry name" value="TcaA_3rd_4th"/>
    <property type="match status" value="1"/>
</dbReference>
<dbReference type="STRING" id="1423790.BN53_02980"/>
<keyword evidence="5" id="KW-1185">Reference proteome</keyword>
<keyword evidence="1" id="KW-1133">Transmembrane helix</keyword>
<dbReference type="RefSeq" id="WP_009559610.1">
    <property type="nucleotide sequence ID" value="NZ_AYZN01000010.1"/>
</dbReference>
<dbReference type="OrthoDB" id="2327418at2"/>
<reference evidence="4 5" key="1">
    <citation type="submission" date="2012-06" db="EMBL/GenBank/DDBJ databases">
        <title>Draft Genome Sequence of Lactobacillus pasteurii CRBIP 24.76T.</title>
        <authorList>
            <person name="Cousin S."/>
            <person name="Bouchier C."/>
            <person name="Loux V."/>
            <person name="Ma L."/>
            <person name="Creno S."/>
            <person name="Bizet C."/>
            <person name="Clermont D."/>
        </authorList>
    </citation>
    <scope>NUCLEOTIDE SEQUENCE [LARGE SCALE GENOMIC DNA]</scope>
    <source>
        <strain evidence="5">CRBIP 24.76T</strain>
    </source>
</reference>
<proteinExistence type="predicted"/>
<dbReference type="EMBL" id="CAKD01000017">
    <property type="protein sequence ID" value="CCI85061.1"/>
    <property type="molecule type" value="Genomic_DNA"/>
</dbReference>
<evidence type="ECO:0000313" key="4">
    <source>
        <dbReference type="EMBL" id="CCI85061.1"/>
    </source>
</evidence>
<name>I7LAX6_9LACO</name>
<keyword evidence="1" id="KW-0472">Membrane</keyword>
<comment type="caution">
    <text evidence="4">The sequence shown here is derived from an EMBL/GenBank/DDBJ whole genome shotgun (WGS) entry which is preliminary data.</text>
</comment>
<dbReference type="Proteomes" id="UP000009311">
    <property type="component" value="Unassembled WGS sequence"/>
</dbReference>